<comment type="caution">
    <text evidence="2">The sequence shown here is derived from an EMBL/GenBank/DDBJ whole genome shotgun (WGS) entry which is preliminary data.</text>
</comment>
<evidence type="ECO:0000256" key="1">
    <source>
        <dbReference type="SAM" id="MobiDB-lite"/>
    </source>
</evidence>
<reference evidence="2 3" key="1">
    <citation type="submission" date="2020-07" db="EMBL/GenBank/DDBJ databases">
        <title>Sequencing the genomes of 1000 actinobacteria strains.</title>
        <authorList>
            <person name="Klenk H.-P."/>
        </authorList>
    </citation>
    <scope>NUCLEOTIDE SEQUENCE [LARGE SCALE GENOMIC DNA]</scope>
    <source>
        <strain evidence="2 3">DSM 18248</strain>
    </source>
</reference>
<evidence type="ECO:0000313" key="3">
    <source>
        <dbReference type="Proteomes" id="UP000537326"/>
    </source>
</evidence>
<gene>
    <name evidence="2" type="ORF">BKA05_000481</name>
</gene>
<sequence>MGFLDKAKKQLSDAVDQHGDKIGDGLDKVAAEADKRTGGKHTDKIEKGVAKAKDGLDKLDGRNDDIPDDK</sequence>
<evidence type="ECO:0000313" key="2">
    <source>
        <dbReference type="EMBL" id="NYI08966.1"/>
    </source>
</evidence>
<feature type="region of interest" description="Disordered" evidence="1">
    <location>
        <begin position="1"/>
        <end position="70"/>
    </location>
</feature>
<accession>A0A7Z0C3D2</accession>
<dbReference type="Proteomes" id="UP000537326">
    <property type="component" value="Unassembled WGS sequence"/>
</dbReference>
<protein>
    <recommendedName>
        <fullName evidence="4">MT0933-like antitoxin protein</fullName>
    </recommendedName>
</protein>
<organism evidence="2 3">
    <name type="scientific">Nocardioides marinus</name>
    <dbReference type="NCBI Taxonomy" id="374514"/>
    <lineage>
        <taxon>Bacteria</taxon>
        <taxon>Bacillati</taxon>
        <taxon>Actinomycetota</taxon>
        <taxon>Actinomycetes</taxon>
        <taxon>Propionibacteriales</taxon>
        <taxon>Nocardioidaceae</taxon>
        <taxon>Nocardioides</taxon>
    </lineage>
</organism>
<name>A0A7Z0C3D2_9ACTN</name>
<dbReference type="Pfam" id="PF14013">
    <property type="entry name" value="MT0933_antitox"/>
    <property type="match status" value="1"/>
</dbReference>
<dbReference type="InterPro" id="IPR028037">
    <property type="entry name" value="Antitoxin_Rv0909/MT0933"/>
</dbReference>
<dbReference type="AlphaFoldDB" id="A0A7Z0C3D2"/>
<evidence type="ECO:0008006" key="4">
    <source>
        <dbReference type="Google" id="ProtNLM"/>
    </source>
</evidence>
<proteinExistence type="predicted"/>
<dbReference type="EMBL" id="JACBZI010000001">
    <property type="protein sequence ID" value="NYI08966.1"/>
    <property type="molecule type" value="Genomic_DNA"/>
</dbReference>
<keyword evidence="3" id="KW-1185">Reference proteome</keyword>
<dbReference type="RefSeq" id="WP_179530010.1">
    <property type="nucleotide sequence ID" value="NZ_BAAAPP010000002.1"/>
</dbReference>